<dbReference type="GO" id="GO:0051287">
    <property type="term" value="F:NAD binding"/>
    <property type="evidence" value="ECO:0007669"/>
    <property type="project" value="InterPro"/>
</dbReference>
<dbReference type="PANTHER" id="PTHR43333:SF1">
    <property type="entry name" value="D-ISOMER SPECIFIC 2-HYDROXYACID DEHYDROGENASE NAD-BINDING DOMAIN-CONTAINING PROTEIN"/>
    <property type="match status" value="1"/>
</dbReference>
<dbReference type="STRING" id="187304.B0E33_16785"/>
<dbReference type="Gene3D" id="3.40.50.720">
    <property type="entry name" value="NAD(P)-binding Rossmann-like Domain"/>
    <property type="match status" value="2"/>
</dbReference>
<dbReference type="OrthoDB" id="9787219at2"/>
<protein>
    <submittedName>
        <fullName evidence="4">Glyoxylate/hydroxypyruvate reductase A</fullName>
        <ecNumber evidence="4">1.1.1.79</ecNumber>
    </submittedName>
</protein>
<gene>
    <name evidence="4" type="primary">ghrA</name>
    <name evidence="4" type="ORF">LAL4801_05678</name>
</gene>
<dbReference type="EC" id="1.1.1.79" evidence="4"/>
<name>A0A0M6YAU5_9HYPH</name>
<dbReference type="InterPro" id="IPR029752">
    <property type="entry name" value="D-isomer_DH_CS1"/>
</dbReference>
<dbReference type="InterPro" id="IPR006140">
    <property type="entry name" value="D-isomer_DH_NAD-bd"/>
</dbReference>
<accession>A0A0M6YAU5</accession>
<feature type="domain" description="D-isomer specific 2-hydroxyacid dehydrogenase NAD-binding" evidence="3">
    <location>
        <begin position="109"/>
        <end position="280"/>
    </location>
</feature>
<dbReference type="AlphaFoldDB" id="A0A0M6YAU5"/>
<keyword evidence="5" id="KW-1185">Reference proteome</keyword>
<dbReference type="CDD" id="cd12164">
    <property type="entry name" value="GDH_like_2"/>
    <property type="match status" value="1"/>
</dbReference>
<keyword evidence="2" id="KW-0520">NAD</keyword>
<dbReference type="Pfam" id="PF02826">
    <property type="entry name" value="2-Hacid_dh_C"/>
    <property type="match status" value="1"/>
</dbReference>
<proteinExistence type="predicted"/>
<reference evidence="5" key="1">
    <citation type="submission" date="2015-07" db="EMBL/GenBank/DDBJ databases">
        <authorList>
            <person name="Rodrigo-Torres Lidia"/>
            <person name="Arahal R.David."/>
        </authorList>
    </citation>
    <scope>NUCLEOTIDE SEQUENCE [LARGE SCALE GENOMIC DNA]</scope>
    <source>
        <strain evidence="5">CECT 4801</strain>
    </source>
</reference>
<dbReference type="PROSITE" id="PS00065">
    <property type="entry name" value="D_2_HYDROXYACID_DH_1"/>
    <property type="match status" value="1"/>
</dbReference>
<dbReference type="GO" id="GO:0030267">
    <property type="term" value="F:glyoxylate reductase (NADPH) activity"/>
    <property type="evidence" value="ECO:0007669"/>
    <property type="project" value="UniProtKB-EC"/>
</dbReference>
<organism evidence="4 5">
    <name type="scientific">Roseibium aggregatum</name>
    <dbReference type="NCBI Taxonomy" id="187304"/>
    <lineage>
        <taxon>Bacteria</taxon>
        <taxon>Pseudomonadati</taxon>
        <taxon>Pseudomonadota</taxon>
        <taxon>Alphaproteobacteria</taxon>
        <taxon>Hyphomicrobiales</taxon>
        <taxon>Stappiaceae</taxon>
        <taxon>Roseibium</taxon>
    </lineage>
</organism>
<evidence type="ECO:0000259" key="3">
    <source>
        <dbReference type="Pfam" id="PF02826"/>
    </source>
</evidence>
<keyword evidence="4" id="KW-0670">Pyruvate</keyword>
<keyword evidence="1 4" id="KW-0560">Oxidoreductase</keyword>
<evidence type="ECO:0000313" key="4">
    <source>
        <dbReference type="EMBL" id="CTQ47216.1"/>
    </source>
</evidence>
<dbReference type="InterPro" id="IPR036291">
    <property type="entry name" value="NAD(P)-bd_dom_sf"/>
</dbReference>
<dbReference type="EMBL" id="CXST01000005">
    <property type="protein sequence ID" value="CTQ47216.1"/>
    <property type="molecule type" value="Genomic_DNA"/>
</dbReference>
<evidence type="ECO:0000313" key="5">
    <source>
        <dbReference type="Proteomes" id="UP000048926"/>
    </source>
</evidence>
<dbReference type="SUPFAM" id="SSF52283">
    <property type="entry name" value="Formate/glycerate dehydrogenase catalytic domain-like"/>
    <property type="match status" value="1"/>
</dbReference>
<dbReference type="SUPFAM" id="SSF51735">
    <property type="entry name" value="NAD(P)-binding Rossmann-fold domains"/>
    <property type="match status" value="1"/>
</dbReference>
<dbReference type="RefSeq" id="WP_055661240.1">
    <property type="nucleotide sequence ID" value="NZ_CXST01000005.1"/>
</dbReference>
<dbReference type="Proteomes" id="UP000048926">
    <property type="component" value="Unassembled WGS sequence"/>
</dbReference>
<evidence type="ECO:0000256" key="2">
    <source>
        <dbReference type="ARBA" id="ARBA00023027"/>
    </source>
</evidence>
<evidence type="ECO:0000256" key="1">
    <source>
        <dbReference type="ARBA" id="ARBA00023002"/>
    </source>
</evidence>
<dbReference type="PANTHER" id="PTHR43333">
    <property type="entry name" value="2-HACID_DH_C DOMAIN-CONTAINING PROTEIN"/>
    <property type="match status" value="1"/>
</dbReference>
<sequence>MRPVVPFVSSASPDERQSWREALPKALDGIADVKPFEDLTEDQRSEARVAIVANPNPANVAALPNLVWVQSLWAGVERLMGELPANGPKIVRLTDPQMAETMSEAVLAWTLYLHRGMPRYIAQQRQKVWQDHALERPQERTVGVLGLGKLGAAAALRMKANGFNVLGWSRTEKSIEGIACRHGRAGLLEVLGQSDFIVLLMPLTDETRGLLGQDELSACKKGASIINFARGPIIDTAALINKLDNGPLGHAVLDVFDEEPLPPSSPLWDHDKVTVLPHISAPTIISTASRIVADNIGRYYEDGTVPPAVDRERGY</sequence>